<proteinExistence type="inferred from homology"/>
<sequence length="311" mass="35835">MIPGAERTGAYNLCKIVDLHHIMEHWRIRIRVWDWYIIFAPQLDLYHIMEQWRIQDSGLGTGGRLRLDVSLHNRTDVEELLRRSPYLRGRGSWTPRDCVPQHRVALIIPYRDRLEHLTTLLYTLHPLLQRQLLEYRVYVVEQYGNETFNKGVLMNAGVREALRDNDFQCFVFHDVDMIPEDDRNLLPYALLVGGVFSIHGALLRRTDTQPLLGWEEKDIDHPSVLLLHRGAPPQRANVVQAGCELNPSQRHMKSKLEEKNSKILGILLRFVPPNLPLILAVANTTTEAAVPVVEEGEESEADNAYDTDTDD</sequence>
<comment type="cofactor">
    <cofactor evidence="1">
        <name>Mn(2+)</name>
        <dbReference type="ChEBI" id="CHEBI:29035"/>
    </cofactor>
</comment>
<reference evidence="4 5" key="1">
    <citation type="journal article" date="2019" name="Sci. Rep.">
        <title>Orb-weaving spider Araneus ventricosus genome elucidates the spidroin gene catalogue.</title>
        <authorList>
            <person name="Kono N."/>
            <person name="Nakamura H."/>
            <person name="Ohtoshi R."/>
            <person name="Moran D.A.P."/>
            <person name="Shinohara A."/>
            <person name="Yoshida Y."/>
            <person name="Fujiwara M."/>
            <person name="Mori M."/>
            <person name="Tomita M."/>
            <person name="Arakawa K."/>
        </authorList>
    </citation>
    <scope>NUCLEOTIDE SEQUENCE [LARGE SCALE GENOMIC DNA]</scope>
</reference>
<comment type="subcellular location">
    <subcellularLocation>
        <location evidence="1">Membrane</location>
        <topology evidence="1">Single-pass type II membrane protein</topology>
    </subcellularLocation>
</comment>
<dbReference type="OrthoDB" id="10038994at2759"/>
<comment type="pathway">
    <text evidence="1">Protein modification; protein glycosylation.</text>
</comment>
<dbReference type="GO" id="GO:0005975">
    <property type="term" value="P:carbohydrate metabolic process"/>
    <property type="evidence" value="ECO:0007669"/>
    <property type="project" value="InterPro"/>
</dbReference>
<organism evidence="4 5">
    <name type="scientific">Araneus ventricosus</name>
    <name type="common">Orbweaver spider</name>
    <name type="synonym">Epeira ventricosa</name>
    <dbReference type="NCBI Taxonomy" id="182803"/>
    <lineage>
        <taxon>Eukaryota</taxon>
        <taxon>Metazoa</taxon>
        <taxon>Ecdysozoa</taxon>
        <taxon>Arthropoda</taxon>
        <taxon>Chelicerata</taxon>
        <taxon>Arachnida</taxon>
        <taxon>Araneae</taxon>
        <taxon>Araneomorphae</taxon>
        <taxon>Entelegynae</taxon>
        <taxon>Araneoidea</taxon>
        <taxon>Araneidae</taxon>
        <taxon>Araneus</taxon>
    </lineage>
</organism>
<evidence type="ECO:0000256" key="1">
    <source>
        <dbReference type="RuleBase" id="RU368121"/>
    </source>
</evidence>
<comment type="caution">
    <text evidence="4">The sequence shown here is derived from an EMBL/GenBank/DDBJ whole genome shotgun (WGS) entry which is preliminary data.</text>
</comment>
<dbReference type="PANTHER" id="PTHR19300">
    <property type="entry name" value="BETA-1,4-GALACTOSYLTRANSFERASE"/>
    <property type="match status" value="1"/>
</dbReference>
<protein>
    <recommendedName>
        <fullName evidence="1">Beta-1,4-N-acetylgalactosaminyltransferase</fullName>
        <ecNumber evidence="1">2.4.1.-</ecNumber>
    </recommendedName>
    <alternativeName>
        <fullName evidence="1">Beta-4-GalNAcT</fullName>
    </alternativeName>
</protein>
<keyword evidence="1 4" id="KW-0328">Glycosyltransferase</keyword>
<dbReference type="InterPro" id="IPR029044">
    <property type="entry name" value="Nucleotide-diphossugar_trans"/>
</dbReference>
<dbReference type="GO" id="GO:0006688">
    <property type="term" value="P:glycosphingolipid biosynthetic process"/>
    <property type="evidence" value="ECO:0007669"/>
    <property type="project" value="TreeGrafter"/>
</dbReference>
<dbReference type="Pfam" id="PF13733">
    <property type="entry name" value="Glyco_transf_7N"/>
    <property type="match status" value="1"/>
</dbReference>
<dbReference type="EMBL" id="BGPR01028378">
    <property type="protein sequence ID" value="GBN99504.1"/>
    <property type="molecule type" value="Genomic_DNA"/>
</dbReference>
<dbReference type="Gene3D" id="3.90.550.10">
    <property type="entry name" value="Spore Coat Polysaccharide Biosynthesis Protein SpsA, Chain A"/>
    <property type="match status" value="1"/>
</dbReference>
<dbReference type="GO" id="GO:0005794">
    <property type="term" value="C:Golgi apparatus"/>
    <property type="evidence" value="ECO:0007669"/>
    <property type="project" value="TreeGrafter"/>
</dbReference>
<keyword evidence="1" id="KW-0479">Metal-binding</keyword>
<dbReference type="GO" id="GO:0016020">
    <property type="term" value="C:membrane"/>
    <property type="evidence" value="ECO:0007669"/>
    <property type="project" value="UniProtKB-SubCell"/>
</dbReference>
<dbReference type="UniPathway" id="UPA00378"/>
<accession>A0A4Y2TFV4</accession>
<dbReference type="PRINTS" id="PR02050">
    <property type="entry name" value="B14GALTRFASE"/>
</dbReference>
<dbReference type="PANTHER" id="PTHR19300:SF57">
    <property type="entry name" value="BETA-1,4-N-ACETYLGALACTOSAMINYLTRANSFERASE"/>
    <property type="match status" value="1"/>
</dbReference>
<evidence type="ECO:0000256" key="2">
    <source>
        <dbReference type="SAM" id="MobiDB-lite"/>
    </source>
</evidence>
<keyword evidence="1 4" id="KW-0808">Transferase</keyword>
<keyword evidence="1" id="KW-0325">Glycoprotein</keyword>
<comment type="function">
    <text evidence="1">Catalyzes the transfer of galactose onto proteins or lipids.</text>
</comment>
<gene>
    <name evidence="4" type="primary">B4galt1</name>
    <name evidence="4" type="ORF">AVEN_189420_1</name>
</gene>
<dbReference type="GO" id="GO:0046872">
    <property type="term" value="F:metal ion binding"/>
    <property type="evidence" value="ECO:0007669"/>
    <property type="project" value="UniProtKB-UniRule"/>
</dbReference>
<evidence type="ECO:0000313" key="4">
    <source>
        <dbReference type="EMBL" id="GBN99504.1"/>
    </source>
</evidence>
<dbReference type="EC" id="2.4.1.-" evidence="1"/>
<feature type="region of interest" description="Disordered" evidence="2">
    <location>
        <begin position="292"/>
        <end position="311"/>
    </location>
</feature>
<feature type="compositionally biased region" description="Acidic residues" evidence="2">
    <location>
        <begin position="294"/>
        <end position="311"/>
    </location>
</feature>
<keyword evidence="1" id="KW-0464">Manganese</keyword>
<dbReference type="InterPro" id="IPR027995">
    <property type="entry name" value="Galactosyl_T_N"/>
</dbReference>
<keyword evidence="1" id="KW-0812">Transmembrane</keyword>
<dbReference type="AlphaFoldDB" id="A0A4Y2TFV4"/>
<keyword evidence="1" id="KW-0735">Signal-anchor</keyword>
<dbReference type="InterPro" id="IPR003859">
    <property type="entry name" value="Galactosyl_T"/>
</dbReference>
<dbReference type="SUPFAM" id="SSF53448">
    <property type="entry name" value="Nucleotide-diphospho-sugar transferases"/>
    <property type="match status" value="1"/>
</dbReference>
<feature type="domain" description="Galactosyltransferase N-terminal" evidence="3">
    <location>
        <begin position="67"/>
        <end position="185"/>
    </location>
</feature>
<dbReference type="Proteomes" id="UP000499080">
    <property type="component" value="Unassembled WGS sequence"/>
</dbReference>
<dbReference type="GO" id="GO:0008378">
    <property type="term" value="F:galactosyltransferase activity"/>
    <property type="evidence" value="ECO:0007669"/>
    <property type="project" value="TreeGrafter"/>
</dbReference>
<dbReference type="GO" id="GO:0033842">
    <property type="term" value="F:N-acetyl-beta-glucosaminyl-derivative 4-beta-N-acetylgalactosaminyltransferase activity"/>
    <property type="evidence" value="ECO:0007669"/>
    <property type="project" value="TreeGrafter"/>
</dbReference>
<evidence type="ECO:0000259" key="3">
    <source>
        <dbReference type="Pfam" id="PF13733"/>
    </source>
</evidence>
<evidence type="ECO:0000313" key="5">
    <source>
        <dbReference type="Proteomes" id="UP000499080"/>
    </source>
</evidence>
<name>A0A4Y2TFV4_ARAVE</name>
<comment type="similarity">
    <text evidence="1">Belongs to the glycosyltransferase 7 family.</text>
</comment>
<keyword evidence="5" id="KW-1185">Reference proteome</keyword>